<proteinExistence type="inferred from homology"/>
<evidence type="ECO:0000256" key="1">
    <source>
        <dbReference type="ARBA" id="ARBA00001974"/>
    </source>
</evidence>
<dbReference type="GeneID" id="81363882"/>
<keyword evidence="5" id="KW-0560">Oxidoreductase</keyword>
<reference evidence="7" key="1">
    <citation type="submission" date="2022-12" db="EMBL/GenBank/DDBJ databases">
        <authorList>
            <person name="Petersen C."/>
        </authorList>
    </citation>
    <scope>NUCLEOTIDE SEQUENCE</scope>
    <source>
        <strain evidence="7">IBT 29677</strain>
    </source>
</reference>
<reference evidence="7" key="2">
    <citation type="journal article" date="2023" name="IMA Fungus">
        <title>Comparative genomic study of the Penicillium genus elucidates a diverse pangenome and 15 lateral gene transfer events.</title>
        <authorList>
            <person name="Petersen C."/>
            <person name="Sorensen T."/>
            <person name="Nielsen M.R."/>
            <person name="Sondergaard T.E."/>
            <person name="Sorensen J.L."/>
            <person name="Fitzpatrick D.A."/>
            <person name="Frisvad J.C."/>
            <person name="Nielsen K.L."/>
        </authorList>
    </citation>
    <scope>NUCLEOTIDE SEQUENCE</scope>
    <source>
        <strain evidence="7">IBT 29677</strain>
    </source>
</reference>
<dbReference type="RefSeq" id="XP_056493484.1">
    <property type="nucleotide sequence ID" value="XM_056624902.1"/>
</dbReference>
<keyword evidence="8" id="KW-1185">Reference proteome</keyword>
<keyword evidence="3" id="KW-0285">Flavoprotein</keyword>
<evidence type="ECO:0000313" key="7">
    <source>
        <dbReference type="EMBL" id="KAJ5413628.1"/>
    </source>
</evidence>
<dbReference type="OrthoDB" id="74360at2759"/>
<organism evidence="7 8">
    <name type="scientific">Penicillium cosmopolitanum</name>
    <dbReference type="NCBI Taxonomy" id="1131564"/>
    <lineage>
        <taxon>Eukaryota</taxon>
        <taxon>Fungi</taxon>
        <taxon>Dikarya</taxon>
        <taxon>Ascomycota</taxon>
        <taxon>Pezizomycotina</taxon>
        <taxon>Eurotiomycetes</taxon>
        <taxon>Eurotiomycetidae</taxon>
        <taxon>Eurotiales</taxon>
        <taxon>Aspergillaceae</taxon>
        <taxon>Penicillium</taxon>
    </lineage>
</organism>
<evidence type="ECO:0000313" key="8">
    <source>
        <dbReference type="Proteomes" id="UP001147747"/>
    </source>
</evidence>
<comment type="caution">
    <text evidence="7">The sequence shown here is derived from an EMBL/GenBank/DDBJ whole genome shotgun (WGS) entry which is preliminary data.</text>
</comment>
<name>A0A9X0BE29_9EURO</name>
<dbReference type="AlphaFoldDB" id="A0A9X0BE29"/>
<accession>A0A9X0BE29</accession>
<dbReference type="Gene3D" id="3.50.50.60">
    <property type="entry name" value="FAD/NAD(P)-binding domain"/>
    <property type="match status" value="2"/>
</dbReference>
<comment type="cofactor">
    <cofactor evidence="1">
        <name>FAD</name>
        <dbReference type="ChEBI" id="CHEBI:57692"/>
    </cofactor>
</comment>
<keyword evidence="6" id="KW-0472">Membrane</keyword>
<comment type="similarity">
    <text evidence="2">Belongs to the FAD-binding monooxygenase family.</text>
</comment>
<keyword evidence="4" id="KW-0274">FAD</keyword>
<dbReference type="GO" id="GO:0050660">
    <property type="term" value="F:flavin adenine dinucleotide binding"/>
    <property type="evidence" value="ECO:0007669"/>
    <property type="project" value="InterPro"/>
</dbReference>
<dbReference type="Pfam" id="PF00743">
    <property type="entry name" value="FMO-like"/>
    <property type="match status" value="1"/>
</dbReference>
<dbReference type="InterPro" id="IPR020946">
    <property type="entry name" value="Flavin_mOase-like"/>
</dbReference>
<keyword evidence="7" id="KW-0503">Monooxygenase</keyword>
<dbReference type="GO" id="GO:0004499">
    <property type="term" value="F:N,N-dimethylaniline monooxygenase activity"/>
    <property type="evidence" value="ECO:0007669"/>
    <property type="project" value="InterPro"/>
</dbReference>
<dbReference type="GO" id="GO:0050661">
    <property type="term" value="F:NADP binding"/>
    <property type="evidence" value="ECO:0007669"/>
    <property type="project" value="InterPro"/>
</dbReference>
<gene>
    <name evidence="7" type="ORF">N7509_000255</name>
</gene>
<evidence type="ECO:0000256" key="3">
    <source>
        <dbReference type="ARBA" id="ARBA00022630"/>
    </source>
</evidence>
<evidence type="ECO:0000256" key="5">
    <source>
        <dbReference type="ARBA" id="ARBA00023002"/>
    </source>
</evidence>
<dbReference type="PANTHER" id="PTHR42877">
    <property type="entry name" value="L-ORNITHINE N(5)-MONOOXYGENASE-RELATED"/>
    <property type="match status" value="1"/>
</dbReference>
<sequence>MLEWRNTDRHALRKLIQYYRRFAEHYRLPQVTTFGQNVVKATWSAEKSLWVVDLEDVHSGSRARWTCRVLIQAAGTYNRKSVPNYPGMHLFKGEMWHASDWPENYYFAGKSVAYVGTGPTSVQVLPYIQAQAKEVSVFCRSMTYCHPFTNIKYPGWVKWAFRWIPGLLALYSLIVASLFAPWAYFAFRPETWLARYTEHYCRRVLEKQVPDPDLRKKLSPTGRFGSKRPLVSLSGFFDVLQKENVNVVSNPIMAVDEAGITTETPMTNDAVIQIDDADSSVSSVSTERPKVGGTHIKADVIIWGTGFQMQGWGGAVPTLGREGKLLSEHWKDSPKTLFGTYTLHLHPWSPR</sequence>
<feature type="transmembrane region" description="Helical" evidence="6">
    <location>
        <begin position="168"/>
        <end position="187"/>
    </location>
</feature>
<keyword evidence="6" id="KW-0812">Transmembrane</keyword>
<evidence type="ECO:0000256" key="6">
    <source>
        <dbReference type="SAM" id="Phobius"/>
    </source>
</evidence>
<evidence type="ECO:0000256" key="4">
    <source>
        <dbReference type="ARBA" id="ARBA00022827"/>
    </source>
</evidence>
<protein>
    <submittedName>
        <fullName evidence="7">Monooxygenase</fullName>
    </submittedName>
</protein>
<dbReference type="Proteomes" id="UP001147747">
    <property type="component" value="Unassembled WGS sequence"/>
</dbReference>
<dbReference type="EMBL" id="JAPZBU010000003">
    <property type="protein sequence ID" value="KAJ5413628.1"/>
    <property type="molecule type" value="Genomic_DNA"/>
</dbReference>
<dbReference type="InterPro" id="IPR051209">
    <property type="entry name" value="FAD-bind_Monooxygenase_sf"/>
</dbReference>
<keyword evidence="6" id="KW-1133">Transmembrane helix</keyword>
<dbReference type="InterPro" id="IPR036188">
    <property type="entry name" value="FAD/NAD-bd_sf"/>
</dbReference>
<dbReference type="SUPFAM" id="SSF51905">
    <property type="entry name" value="FAD/NAD(P)-binding domain"/>
    <property type="match status" value="2"/>
</dbReference>
<dbReference type="PANTHER" id="PTHR42877:SF7">
    <property type="entry name" value="FLAVIN-BINDING MONOOXYGENASE-RELATED"/>
    <property type="match status" value="1"/>
</dbReference>
<evidence type="ECO:0000256" key="2">
    <source>
        <dbReference type="ARBA" id="ARBA00010139"/>
    </source>
</evidence>